<dbReference type="OrthoDB" id="6988831at2"/>
<dbReference type="EMBL" id="VJOY01000020">
    <property type="protein sequence ID" value="TRX73111.1"/>
    <property type="molecule type" value="Genomic_DNA"/>
</dbReference>
<accession>A0A553GUF5</accession>
<gene>
    <name evidence="1" type="ORF">FM069_19485</name>
</gene>
<keyword evidence="2" id="KW-1185">Reference proteome</keyword>
<organism evidence="1 2">
    <name type="scientific">Pseudomonas mangiferae</name>
    <dbReference type="NCBI Taxonomy" id="2593654"/>
    <lineage>
        <taxon>Bacteria</taxon>
        <taxon>Pseudomonadati</taxon>
        <taxon>Pseudomonadota</taxon>
        <taxon>Gammaproteobacteria</taxon>
        <taxon>Pseudomonadales</taxon>
        <taxon>Pseudomonadaceae</taxon>
        <taxon>Pseudomonas</taxon>
    </lineage>
</organism>
<evidence type="ECO:0000313" key="1">
    <source>
        <dbReference type="EMBL" id="TRX73111.1"/>
    </source>
</evidence>
<reference evidence="1 2" key="1">
    <citation type="submission" date="2019-07" db="EMBL/GenBank/DDBJ databases">
        <title>Pseudomonas mangiferae sp. nov., isolated from bark of mango tree in Thailand.</title>
        <authorList>
            <person name="Srisuk N."/>
            <person name="Anurat P."/>
        </authorList>
    </citation>
    <scope>NUCLEOTIDE SEQUENCE [LARGE SCALE GENOMIC DNA]</scope>
    <source>
        <strain evidence="1 2">DMKU_BBB3-04</strain>
    </source>
</reference>
<comment type="caution">
    <text evidence="1">The sequence shown here is derived from an EMBL/GenBank/DDBJ whole genome shotgun (WGS) entry which is preliminary data.</text>
</comment>
<sequence>MATLAKQADLYLKDGLGARYRSVKVGDKEDAPGTKQYCGLINAKNSYGGYTGFRKFYFAEIGFMAIEDEYNGSFIDKHCR</sequence>
<dbReference type="AlphaFoldDB" id="A0A553GUF5"/>
<evidence type="ECO:0000313" key="2">
    <source>
        <dbReference type="Proteomes" id="UP000315235"/>
    </source>
</evidence>
<protein>
    <submittedName>
        <fullName evidence="1">Uncharacterized protein</fullName>
    </submittedName>
</protein>
<dbReference type="Proteomes" id="UP000315235">
    <property type="component" value="Unassembled WGS sequence"/>
</dbReference>
<name>A0A553GUF5_9PSED</name>
<proteinExistence type="predicted"/>